<reference evidence="4 5" key="1">
    <citation type="submission" date="2016-10" db="EMBL/GenBank/DDBJ databases">
        <authorList>
            <person name="de Groot N.N."/>
        </authorList>
    </citation>
    <scope>NUCLEOTIDE SEQUENCE [LARGE SCALE GENOMIC DNA]</scope>
    <source>
        <strain evidence="4 5">CGMCC 1.7054</strain>
    </source>
</reference>
<dbReference type="PROSITE" id="PS50206">
    <property type="entry name" value="RHODANESE_3"/>
    <property type="match status" value="2"/>
</dbReference>
<feature type="domain" description="Rhodanese" evidence="3">
    <location>
        <begin position="198"/>
        <end position="311"/>
    </location>
</feature>
<feature type="domain" description="Rhodanese" evidence="3">
    <location>
        <begin position="52"/>
        <end position="170"/>
    </location>
</feature>
<dbReference type="SUPFAM" id="SSF52821">
    <property type="entry name" value="Rhodanese/Cell cycle control phosphatase"/>
    <property type="match status" value="2"/>
</dbReference>
<dbReference type="PANTHER" id="PTHR11364:SF27">
    <property type="entry name" value="SULFURTRANSFERASE"/>
    <property type="match status" value="1"/>
</dbReference>
<sequence length="314" mass="32953">MSGLLPVTDPVLVDPWVLADWLGVDLDPAERADSTVAPRTGPGFVPATPAPRAGTVKLLDVRWTPLGGGAHEDHLQGHLPGAVYVSLNDQLAGHGEPQDGRHPLPSPEDVSRAVRMWGIDDGDTVVVYDDSAGTSAARAWWLLRHAGIRTAYLLDGALQLWREAGLPLQAGEVIPVHGSARTRWDGMPVLDIDAAAALPEHGLLLDARAPERFRGEQEPLDPQAGHIPGALNAPATSHLGQDGRFLPAEMLAERFAALGAGQDGRTEVGAYCGSGVTAAHVVAALQIAGIRAALFPGSWSAWSHTPGRPVATGD</sequence>
<evidence type="ECO:0000256" key="1">
    <source>
        <dbReference type="ARBA" id="ARBA00022679"/>
    </source>
</evidence>
<keyword evidence="5" id="KW-1185">Reference proteome</keyword>
<dbReference type="RefSeq" id="WP_091694742.1">
    <property type="nucleotide sequence ID" value="NZ_FPCG01000002.1"/>
</dbReference>
<organism evidence="4 5">
    <name type="scientific">Micrococcus terreus</name>
    <dbReference type="NCBI Taxonomy" id="574650"/>
    <lineage>
        <taxon>Bacteria</taxon>
        <taxon>Bacillati</taxon>
        <taxon>Actinomycetota</taxon>
        <taxon>Actinomycetes</taxon>
        <taxon>Micrococcales</taxon>
        <taxon>Micrococcaceae</taxon>
        <taxon>Micrococcus</taxon>
    </lineage>
</organism>
<name>A0A1I7MH32_9MICC</name>
<evidence type="ECO:0000313" key="4">
    <source>
        <dbReference type="EMBL" id="SFV21252.1"/>
    </source>
</evidence>
<keyword evidence="4" id="KW-0670">Pyruvate</keyword>
<accession>A0A1I7MH32</accession>
<dbReference type="STRING" id="574650.SAMN04487966_102262"/>
<dbReference type="Proteomes" id="UP000198881">
    <property type="component" value="Unassembled WGS sequence"/>
</dbReference>
<dbReference type="PANTHER" id="PTHR11364">
    <property type="entry name" value="THIOSULFATE SULFERTANSFERASE"/>
    <property type="match status" value="1"/>
</dbReference>
<dbReference type="InterPro" id="IPR036873">
    <property type="entry name" value="Rhodanese-like_dom_sf"/>
</dbReference>
<dbReference type="AlphaFoldDB" id="A0A1I7MH32"/>
<evidence type="ECO:0000256" key="2">
    <source>
        <dbReference type="ARBA" id="ARBA00022737"/>
    </source>
</evidence>
<dbReference type="CDD" id="cd01449">
    <property type="entry name" value="TST_Repeat_2"/>
    <property type="match status" value="1"/>
</dbReference>
<proteinExistence type="predicted"/>
<dbReference type="GO" id="GO:0004792">
    <property type="term" value="F:thiosulfate-cyanide sulfurtransferase activity"/>
    <property type="evidence" value="ECO:0007669"/>
    <property type="project" value="TreeGrafter"/>
</dbReference>
<dbReference type="Gene3D" id="3.40.250.10">
    <property type="entry name" value="Rhodanese-like domain"/>
    <property type="match status" value="2"/>
</dbReference>
<dbReference type="Pfam" id="PF00581">
    <property type="entry name" value="Rhodanese"/>
    <property type="match status" value="2"/>
</dbReference>
<dbReference type="SMART" id="SM00450">
    <property type="entry name" value="RHOD"/>
    <property type="match status" value="2"/>
</dbReference>
<dbReference type="InterPro" id="IPR001763">
    <property type="entry name" value="Rhodanese-like_dom"/>
</dbReference>
<dbReference type="EMBL" id="FPCG01000002">
    <property type="protein sequence ID" value="SFV21252.1"/>
    <property type="molecule type" value="Genomic_DNA"/>
</dbReference>
<keyword evidence="2" id="KW-0677">Repeat</keyword>
<dbReference type="OrthoDB" id="9770030at2"/>
<protein>
    <submittedName>
        <fullName evidence="4">Thiosulfate/3-mercaptopyruvate sulfurtransferase</fullName>
    </submittedName>
</protein>
<dbReference type="CDD" id="cd01448">
    <property type="entry name" value="TST_Repeat_1"/>
    <property type="match status" value="1"/>
</dbReference>
<evidence type="ECO:0000259" key="3">
    <source>
        <dbReference type="PROSITE" id="PS50206"/>
    </source>
</evidence>
<dbReference type="InterPro" id="IPR045078">
    <property type="entry name" value="TST/MPST-like"/>
</dbReference>
<keyword evidence="1 4" id="KW-0808">Transferase</keyword>
<gene>
    <name evidence="4" type="ORF">SAMN04487966_102262</name>
</gene>
<evidence type="ECO:0000313" key="5">
    <source>
        <dbReference type="Proteomes" id="UP000198881"/>
    </source>
</evidence>